<dbReference type="InterPro" id="IPR042099">
    <property type="entry name" value="ANL_N_sf"/>
</dbReference>
<organism evidence="3 4">
    <name type="scientific">Mycobacterium europaeum</name>
    <dbReference type="NCBI Taxonomy" id="761804"/>
    <lineage>
        <taxon>Bacteria</taxon>
        <taxon>Bacillati</taxon>
        <taxon>Actinomycetota</taxon>
        <taxon>Actinomycetes</taxon>
        <taxon>Mycobacteriales</taxon>
        <taxon>Mycobacteriaceae</taxon>
        <taxon>Mycobacterium</taxon>
        <taxon>Mycobacterium simiae complex</taxon>
    </lineage>
</organism>
<evidence type="ECO:0000259" key="2">
    <source>
        <dbReference type="Pfam" id="PF13193"/>
    </source>
</evidence>
<dbReference type="EMBL" id="CTEC01000001">
    <property type="protein sequence ID" value="CQD12639.1"/>
    <property type="molecule type" value="Genomic_DNA"/>
</dbReference>
<evidence type="ECO:0000259" key="1">
    <source>
        <dbReference type="Pfam" id="PF00501"/>
    </source>
</evidence>
<dbReference type="InterPro" id="IPR045851">
    <property type="entry name" value="AMP-bd_C_sf"/>
</dbReference>
<dbReference type="AlphaFoldDB" id="A0A0U1DFG5"/>
<dbReference type="Pfam" id="PF13193">
    <property type="entry name" value="AMP-binding_C"/>
    <property type="match status" value="1"/>
</dbReference>
<proteinExistence type="predicted"/>
<protein>
    <submittedName>
        <fullName evidence="3">Acyl-CoA synthetase</fullName>
    </submittedName>
</protein>
<dbReference type="GO" id="GO:0016878">
    <property type="term" value="F:acid-thiol ligase activity"/>
    <property type="evidence" value="ECO:0007669"/>
    <property type="project" value="UniProtKB-ARBA"/>
</dbReference>
<dbReference type="STRING" id="761804.BN000_02684"/>
<dbReference type="SUPFAM" id="SSF56801">
    <property type="entry name" value="Acetyl-CoA synthetase-like"/>
    <property type="match status" value="1"/>
</dbReference>
<keyword evidence="4" id="KW-1185">Reference proteome</keyword>
<dbReference type="PANTHER" id="PTHR43767">
    <property type="entry name" value="LONG-CHAIN-FATTY-ACID--COA LIGASE"/>
    <property type="match status" value="1"/>
</dbReference>
<feature type="domain" description="AMP-dependent synthetase/ligase" evidence="1">
    <location>
        <begin position="13"/>
        <end position="360"/>
    </location>
</feature>
<dbReference type="InterPro" id="IPR000873">
    <property type="entry name" value="AMP-dep_synth/lig_dom"/>
</dbReference>
<gene>
    <name evidence="3" type="ORF">BN000_02684</name>
</gene>
<dbReference type="PANTHER" id="PTHR43767:SF1">
    <property type="entry name" value="NONRIBOSOMAL PEPTIDE SYNTHASE PES1 (EUROFUNG)-RELATED"/>
    <property type="match status" value="1"/>
</dbReference>
<reference evidence="4" key="1">
    <citation type="submission" date="2015-03" db="EMBL/GenBank/DDBJ databases">
        <authorList>
            <person name="Urmite Genomes"/>
        </authorList>
    </citation>
    <scope>NUCLEOTIDE SEQUENCE [LARGE SCALE GENOMIC DNA]</scope>
    <source>
        <strain evidence="4">CSUR P1344</strain>
    </source>
</reference>
<dbReference type="InterPro" id="IPR025110">
    <property type="entry name" value="AMP-bd_C"/>
</dbReference>
<dbReference type="Pfam" id="PF00501">
    <property type="entry name" value="AMP-binding"/>
    <property type="match status" value="1"/>
</dbReference>
<dbReference type="RefSeq" id="WP_085239172.1">
    <property type="nucleotide sequence ID" value="NZ_CTEC01000001.1"/>
</dbReference>
<accession>A0A0U1DFG5</accession>
<dbReference type="NCBIfam" id="NF005863">
    <property type="entry name" value="PRK07798.1"/>
    <property type="match status" value="1"/>
</dbReference>
<dbReference type="Gene3D" id="3.40.50.12780">
    <property type="entry name" value="N-terminal domain of ligase-like"/>
    <property type="match status" value="1"/>
</dbReference>
<dbReference type="OrthoDB" id="3443462at2"/>
<evidence type="ECO:0000313" key="4">
    <source>
        <dbReference type="Proteomes" id="UP000199601"/>
    </source>
</evidence>
<dbReference type="Gene3D" id="3.30.300.30">
    <property type="match status" value="1"/>
</dbReference>
<dbReference type="Proteomes" id="UP000199601">
    <property type="component" value="Unassembled WGS sequence"/>
</dbReference>
<dbReference type="InterPro" id="IPR050237">
    <property type="entry name" value="ATP-dep_AMP-bd_enzyme"/>
</dbReference>
<feature type="domain" description="AMP-binding enzyme C-terminal" evidence="2">
    <location>
        <begin position="447"/>
        <end position="522"/>
    </location>
</feature>
<dbReference type="InterPro" id="IPR020845">
    <property type="entry name" value="AMP-binding_CS"/>
</dbReference>
<name>A0A0U1DFG5_9MYCO</name>
<sequence length="555" mass="60526">MSEWTVGAVLDAIADAVPDRLMTVCGDRKSTFSDSAVRTNRLANYLEEKGFGVYAAREDLRRWECGQDRIALLMYNDLYPDMVIGCLKARTVPVNVNHHYSAREIRDLLDYVRPRGIIYHRSLGARFADVLPPIGTELLISIDDGSAVPQLPKAISLDDALASVSLHREDTGSPDDLIMMCTGGTTGRPKGVLWRQSDMYVSSMVGADHASVTEIHDKVAAGGQPWFAVSPLMHAAGMWTAFSALCAGLPVVLYDDRNRLDVRSVWETAEREQVGMMTMVGDAYAGPLIAELRAGSYDLSSLHAIGTGGAATNAKHKRALMECLPHITIIEGYGSSESGNMAFGHSREGTASETFQPRAGATVVSADRSRFLQPGEREVGWAARTGRIPLGYFGDAEATQRTFPEIEGRRVVIPGDRASLEKDGTIRLLGRDSLVVNTGGEKVFVEEVEEVLRAQPGVVDALVVGRPSERWGQEVVALVATQPDARLTQDTLYRACTAQLAHFKAPKAVIFVEQIERLGNGKPNYRWAKEQATQHVPVATPVGYEPEGSHEHQSD</sequence>
<evidence type="ECO:0000313" key="3">
    <source>
        <dbReference type="EMBL" id="CQD12639.1"/>
    </source>
</evidence>
<dbReference type="PROSITE" id="PS00455">
    <property type="entry name" value="AMP_BINDING"/>
    <property type="match status" value="1"/>
</dbReference>